<sequence length="100" mass="10952">MNHDRNGVTVLSILGNEYSVKAPAGEDQTLLQAAAMLKTSLADTKRKYPTLIGDRLLVLAALNLCSQQIELEQQHKVELARYQEQVSATVDVISKTISQG</sequence>
<gene>
    <name evidence="3" type="ORF">Q6A51_11320</name>
</gene>
<comment type="similarity">
    <text evidence="1">Belongs to the ZapA family. Type 1 subfamily.</text>
</comment>
<dbReference type="SUPFAM" id="SSF102829">
    <property type="entry name" value="Cell division protein ZapA-like"/>
    <property type="match status" value="1"/>
</dbReference>
<name>A0ABT9CPE6_9PSED</name>
<dbReference type="Proteomes" id="UP001223016">
    <property type="component" value="Unassembled WGS sequence"/>
</dbReference>
<protein>
    <submittedName>
        <fullName evidence="3">Cell division protein ZapA</fullName>
    </submittedName>
</protein>
<dbReference type="InterPro" id="IPR007838">
    <property type="entry name" value="Cell_div_ZapA-like"/>
</dbReference>
<reference evidence="3 4" key="1">
    <citation type="submission" date="2023-07" db="EMBL/GenBank/DDBJ databases">
        <title>Identification of four novel Pseudomonas species associated with bacterial leaf spot of cucurbits.</title>
        <authorList>
            <person name="Fullem K.R."/>
        </authorList>
    </citation>
    <scope>NUCLEOTIDE SEQUENCE [LARGE SCALE GENOMIC DNA]</scope>
    <source>
        <strain evidence="3 4">KFB 138</strain>
    </source>
</reference>
<comment type="caution">
    <text evidence="3">The sequence shown here is derived from an EMBL/GenBank/DDBJ whole genome shotgun (WGS) entry which is preliminary data.</text>
</comment>
<dbReference type="InterPro" id="IPR042233">
    <property type="entry name" value="Cell_div_ZapA_N"/>
</dbReference>
<accession>A0ABT9CPE6</accession>
<organism evidence="3 4">
    <name type="scientific">Pseudomonas serbiensis</name>
    <dbReference type="NCBI Taxonomy" id="3064350"/>
    <lineage>
        <taxon>Bacteria</taxon>
        <taxon>Pseudomonadati</taxon>
        <taxon>Pseudomonadota</taxon>
        <taxon>Gammaproteobacteria</taxon>
        <taxon>Pseudomonadales</taxon>
        <taxon>Pseudomonadaceae</taxon>
        <taxon>Pseudomonas</taxon>
    </lineage>
</organism>
<dbReference type="Gene3D" id="3.30.160.880">
    <property type="entry name" value="Cell division protein ZapA protomer, N-terminal domain"/>
    <property type="match status" value="1"/>
</dbReference>
<proteinExistence type="inferred from homology"/>
<evidence type="ECO:0000256" key="2">
    <source>
        <dbReference type="ARBA" id="ARBA00023054"/>
    </source>
</evidence>
<dbReference type="EMBL" id="JAUQOO010000007">
    <property type="protein sequence ID" value="MDO7927373.1"/>
    <property type="molecule type" value="Genomic_DNA"/>
</dbReference>
<evidence type="ECO:0000256" key="1">
    <source>
        <dbReference type="ARBA" id="ARBA00010074"/>
    </source>
</evidence>
<keyword evidence="3" id="KW-0131">Cell cycle</keyword>
<evidence type="ECO:0000313" key="3">
    <source>
        <dbReference type="EMBL" id="MDO7927373.1"/>
    </source>
</evidence>
<dbReference type="InterPro" id="IPR036192">
    <property type="entry name" value="Cell_div_ZapA-like_sf"/>
</dbReference>
<dbReference type="GO" id="GO:0051301">
    <property type="term" value="P:cell division"/>
    <property type="evidence" value="ECO:0007669"/>
    <property type="project" value="UniProtKB-KW"/>
</dbReference>
<keyword evidence="4" id="KW-1185">Reference proteome</keyword>
<evidence type="ECO:0000313" key="4">
    <source>
        <dbReference type="Proteomes" id="UP001223016"/>
    </source>
</evidence>
<keyword evidence="2" id="KW-0175">Coiled coil</keyword>
<dbReference type="Pfam" id="PF05164">
    <property type="entry name" value="ZapA"/>
    <property type="match status" value="1"/>
</dbReference>
<dbReference type="RefSeq" id="WP_201001633.1">
    <property type="nucleotide sequence ID" value="NZ_JAUQOO010000007.1"/>
</dbReference>
<keyword evidence="3" id="KW-0132">Cell division</keyword>